<name>A0A7S4RP75_9STRA</name>
<dbReference type="PANTHER" id="PTHR38909">
    <property type="entry name" value="G PROTEIN GAMMA DOMAIN-CONTAINING PROTEIN"/>
    <property type="match status" value="1"/>
</dbReference>
<keyword evidence="2" id="KW-1133">Transmembrane helix</keyword>
<evidence type="ECO:0000313" key="3">
    <source>
        <dbReference type="EMBL" id="CAE4620601.1"/>
    </source>
</evidence>
<dbReference type="SUPFAM" id="SSF50156">
    <property type="entry name" value="PDZ domain-like"/>
    <property type="match status" value="1"/>
</dbReference>
<gene>
    <name evidence="3" type="ORF">DBRI00130_LOCUS21928</name>
</gene>
<dbReference type="AlphaFoldDB" id="A0A7S4RP75"/>
<proteinExistence type="predicted"/>
<reference evidence="3" key="1">
    <citation type="submission" date="2021-01" db="EMBL/GenBank/DDBJ databases">
        <authorList>
            <person name="Corre E."/>
            <person name="Pelletier E."/>
            <person name="Niang G."/>
            <person name="Scheremetjew M."/>
            <person name="Finn R."/>
            <person name="Kale V."/>
            <person name="Holt S."/>
            <person name="Cochrane G."/>
            <person name="Meng A."/>
            <person name="Brown T."/>
            <person name="Cohen L."/>
        </authorList>
    </citation>
    <scope>NUCLEOTIDE SEQUENCE</scope>
    <source>
        <strain evidence="3">GSO104</strain>
    </source>
</reference>
<dbReference type="InterPro" id="IPR036034">
    <property type="entry name" value="PDZ_sf"/>
</dbReference>
<keyword evidence="2" id="KW-0472">Membrane</keyword>
<feature type="region of interest" description="Disordered" evidence="1">
    <location>
        <begin position="276"/>
        <end position="302"/>
    </location>
</feature>
<dbReference type="EMBL" id="HBNS01027884">
    <property type="protein sequence ID" value="CAE4620601.1"/>
    <property type="molecule type" value="Transcribed_RNA"/>
</dbReference>
<dbReference type="Gene3D" id="2.30.42.10">
    <property type="match status" value="1"/>
</dbReference>
<feature type="compositionally biased region" description="Polar residues" evidence="1">
    <location>
        <begin position="278"/>
        <end position="302"/>
    </location>
</feature>
<keyword evidence="2" id="KW-0812">Transmembrane</keyword>
<evidence type="ECO:0000256" key="1">
    <source>
        <dbReference type="SAM" id="MobiDB-lite"/>
    </source>
</evidence>
<sequence length="420" mass="45831">MPSLTPTLPLQSFDIEMFFQFDDLRLLNEKEEYHWGNVTERRIKSELENAGGGVLEQLVVEMEIMKQEQEPLRRLEGRLLQVKRPMNLTSISYVSFRTPQTITDNQITTFVGEAFNNPSDRNAYLDELQSRLPGETDGVHETFSTINSLWVDVNGVRQDAPESVSSPLANETRGVNMAFIIGPIAGGLCALLLTGCFVLRRRKASGSEGSESPSGDQRVSSVIEVEPQDEISTLGDPTFAPGMMFAAGMERDDTVTESIVSAGDYDYTRAYGGGGPGSVSTAGRCTSSLSREGSGVSTGRSSGNFSNEVVRRVDSSSLFSDDASFEKQFKEDGRQIKVLAPPGKLGVVIDRPFGSVPIVHAIKDTSVLADQIRVGDKLLSVDGEDTTSLSAIEVSKLISMKADRPSRLLVFLRMRDAEEP</sequence>
<evidence type="ECO:0000256" key="2">
    <source>
        <dbReference type="SAM" id="Phobius"/>
    </source>
</evidence>
<accession>A0A7S4RP75</accession>
<feature type="transmembrane region" description="Helical" evidence="2">
    <location>
        <begin position="177"/>
        <end position="199"/>
    </location>
</feature>
<dbReference type="PANTHER" id="PTHR38909:SF1">
    <property type="entry name" value="G PROTEIN GAMMA DOMAIN-CONTAINING PROTEIN"/>
    <property type="match status" value="1"/>
</dbReference>
<organism evidence="3">
    <name type="scientific">Ditylum brightwellii</name>
    <dbReference type="NCBI Taxonomy" id="49249"/>
    <lineage>
        <taxon>Eukaryota</taxon>
        <taxon>Sar</taxon>
        <taxon>Stramenopiles</taxon>
        <taxon>Ochrophyta</taxon>
        <taxon>Bacillariophyta</taxon>
        <taxon>Mediophyceae</taxon>
        <taxon>Lithodesmiophycidae</taxon>
        <taxon>Lithodesmiales</taxon>
        <taxon>Lithodesmiaceae</taxon>
        <taxon>Ditylum</taxon>
    </lineage>
</organism>
<protein>
    <recommendedName>
        <fullName evidence="4">PDZ domain-containing protein</fullName>
    </recommendedName>
</protein>
<evidence type="ECO:0008006" key="4">
    <source>
        <dbReference type="Google" id="ProtNLM"/>
    </source>
</evidence>